<reference evidence="2" key="1">
    <citation type="journal article" date="2019" name="Nat. Med.">
        <title>A library of human gut bacterial isolates paired with longitudinal multiomics data enables mechanistic microbiome research.</title>
        <authorList>
            <person name="Poyet M."/>
            <person name="Groussin M."/>
            <person name="Gibbons S.M."/>
            <person name="Avila-Pacheco J."/>
            <person name="Jiang X."/>
            <person name="Kearney S.M."/>
            <person name="Perrotta A.R."/>
            <person name="Berdy B."/>
            <person name="Zhao S."/>
            <person name="Lieberman T.D."/>
            <person name="Swanson P.K."/>
            <person name="Smith M."/>
            <person name="Roesemann S."/>
            <person name="Alexander J.E."/>
            <person name="Rich S.A."/>
            <person name="Livny J."/>
            <person name="Vlamakis H."/>
            <person name="Clish C."/>
            <person name="Bullock K."/>
            <person name="Deik A."/>
            <person name="Scott J."/>
            <person name="Pierce K.A."/>
            <person name="Xavier R.J."/>
            <person name="Alm E.J."/>
        </authorList>
    </citation>
    <scope>NUCLEOTIDE SEQUENCE</scope>
    <source>
        <strain evidence="2">BIOML-A18</strain>
    </source>
</reference>
<organism evidence="2">
    <name type="scientific">Ligilactobacillus ruminis</name>
    <dbReference type="NCBI Taxonomy" id="1623"/>
    <lineage>
        <taxon>Bacteria</taxon>
        <taxon>Bacillati</taxon>
        <taxon>Bacillota</taxon>
        <taxon>Bacilli</taxon>
        <taxon>Lactobacillales</taxon>
        <taxon>Lactobacillaceae</taxon>
        <taxon>Ligilactobacillus</taxon>
    </lineage>
</organism>
<dbReference type="Pfam" id="PF01881">
    <property type="entry name" value="Cas_Cas6_C"/>
    <property type="match status" value="1"/>
</dbReference>
<protein>
    <submittedName>
        <fullName evidence="2">CRISPR-associated endoribonuclease Cas6</fullName>
    </submittedName>
</protein>
<sequence length="248" mass="28076">MRYRLPILLMLKDQSKEPLLDISYQAKMLSLVKRGLSRTNPELFHKMYDENVQKKFAMSVYFPYSKIENKKIILSSDGPNAVLYFSTADNKLALEFYNAFIWLNHQGVFSFDKNLNCKIGKLSIVNEPVILTEKVLIKTMSPLVVRDDNGRFLSCITDDDVNDYNSALKHITSMKLSGSNLCNLVDGLVISPIRTKKTVIKPFDIFIEATTGIFEINGNPTLIDRMIKEGIGEKCGSFAGLCKVMEKV</sequence>
<feature type="domain" description="CRISPR associated protein Cas6 C-terminal" evidence="1">
    <location>
        <begin position="126"/>
        <end position="241"/>
    </location>
</feature>
<name>A0A6A8GQQ8_9LACO</name>
<dbReference type="InterPro" id="IPR045747">
    <property type="entry name" value="CRISPR-assoc_prot_Cas6_N_sf"/>
</dbReference>
<gene>
    <name evidence="2" type="primary">cas6</name>
    <name evidence="2" type="ORF">GKC89_10235</name>
</gene>
<proteinExistence type="predicted"/>
<dbReference type="AlphaFoldDB" id="A0A6A8GQQ8"/>
<dbReference type="InterPro" id="IPR010156">
    <property type="entry name" value="CRISPR-assoc_prot_Cas6"/>
</dbReference>
<dbReference type="NCBIfam" id="TIGR01877">
    <property type="entry name" value="cas_cas6"/>
    <property type="match status" value="1"/>
</dbReference>
<dbReference type="PANTHER" id="PTHR36984:SF3">
    <property type="entry name" value="CRISPR-ASSOCIATED ENDORIBONUCLEASE CAS6"/>
    <property type="match status" value="1"/>
</dbReference>
<dbReference type="EMBL" id="WKOD01000048">
    <property type="protein sequence ID" value="MSA69445.1"/>
    <property type="molecule type" value="Genomic_DNA"/>
</dbReference>
<evidence type="ECO:0000313" key="2">
    <source>
        <dbReference type="EMBL" id="MSA69445.1"/>
    </source>
</evidence>
<comment type="caution">
    <text evidence="2">The sequence shown here is derived from an EMBL/GenBank/DDBJ whole genome shotgun (WGS) entry which is preliminary data.</text>
</comment>
<dbReference type="InterPro" id="IPR049435">
    <property type="entry name" value="Cas_Cas6_C"/>
</dbReference>
<accession>A0A6A8GQQ8</accession>
<evidence type="ECO:0000259" key="1">
    <source>
        <dbReference type="Pfam" id="PF01881"/>
    </source>
</evidence>
<dbReference type="RefSeq" id="WP_154237034.1">
    <property type="nucleotide sequence ID" value="NZ_WKNS01000019.1"/>
</dbReference>
<dbReference type="GO" id="GO:0016788">
    <property type="term" value="F:hydrolase activity, acting on ester bonds"/>
    <property type="evidence" value="ECO:0007669"/>
    <property type="project" value="InterPro"/>
</dbReference>
<dbReference type="CDD" id="cd21140">
    <property type="entry name" value="Cas6_I-like"/>
    <property type="match status" value="1"/>
</dbReference>
<dbReference type="PANTHER" id="PTHR36984">
    <property type="entry name" value="CRISPR-ASSOCIATED ENDORIBONUCLEASE CAS6 1"/>
    <property type="match status" value="1"/>
</dbReference>
<dbReference type="Gene3D" id="3.30.70.1890">
    <property type="match status" value="1"/>
</dbReference>
<dbReference type="Gene3D" id="3.30.70.1900">
    <property type="match status" value="1"/>
</dbReference>